<dbReference type="InterPro" id="IPR036866">
    <property type="entry name" value="RibonucZ/Hydroxyglut_hydro"/>
</dbReference>
<evidence type="ECO:0000313" key="1">
    <source>
        <dbReference type="EMBL" id="CAL12669.1"/>
    </source>
</evidence>
<dbReference type="RefSeq" id="WP_005168631.1">
    <property type="nucleotide sequence ID" value="NC_008800.1"/>
</dbReference>
<protein>
    <submittedName>
        <fullName evidence="1">Metallo-beta-lactamase superfamily protein</fullName>
    </submittedName>
</protein>
<dbReference type="PANTHER" id="PTHR30619:SF1">
    <property type="entry name" value="RECOMBINATION PROTEIN 2"/>
    <property type="match status" value="1"/>
</dbReference>
<dbReference type="Pfam" id="PF23023">
    <property type="entry name" value="Anti-Pycsar_Apyc1"/>
    <property type="match status" value="1"/>
</dbReference>
<dbReference type="PATRIC" id="fig|393305.7.peg.2796"/>
<accession>A1JTH3</accession>
<reference evidence="1" key="1">
    <citation type="journal article" date="2003" name="BMC Microbiol.">
        <title>Annotation and evolutionary relationships of a small regulatory RNA gene micF and its target ompF in Yersinia species.</title>
        <authorList>
            <person name="Delihas N."/>
        </authorList>
    </citation>
    <scope>NUCLEOTIDE SEQUENCE</scope>
    <source>
        <strain evidence="1">8081</strain>
    </source>
</reference>
<reference evidence="1" key="2">
    <citation type="journal article" date="2006" name="PLoS Genet.">
        <title>The complete genome sequence and comparative genome analysis of the high pathogenicity Yersinia enterocolitica strain 8081.</title>
        <authorList>
            <person name="Thomson N.R."/>
            <person name="Howard S."/>
            <person name="Wren B.W."/>
            <person name="Holden M.T.G."/>
            <person name="Crossman L."/>
            <person name="Challis G.L."/>
            <person name="Churcher C."/>
            <person name="Mungall K."/>
            <person name="Brooks K."/>
            <person name="Chillingworth T."/>
            <person name="Feltwell T."/>
            <person name="Abdellah Z."/>
            <person name="Hauser H."/>
            <person name="Jagels K."/>
            <person name="Maddison M."/>
            <person name="Moule S."/>
            <person name="Sanders M."/>
            <person name="Whitehead S."/>
            <person name="Quail M.A."/>
            <person name="Dougan G."/>
            <person name="Parkhill J."/>
            <person name="Prentice M.B."/>
        </authorList>
    </citation>
    <scope>NUCLEOTIDE SEQUENCE [LARGE SCALE GENOMIC DNA]</scope>
    <source>
        <strain evidence="1">8081</strain>
    </source>
</reference>
<dbReference type="eggNOG" id="COG2333">
    <property type="taxonomic scope" value="Bacteria"/>
</dbReference>
<name>A1JTH3_YERE8</name>
<dbReference type="Gene3D" id="3.60.15.10">
    <property type="entry name" value="Ribonuclease Z/Hydroxyacylglutathione hydrolase-like"/>
    <property type="match status" value="1"/>
</dbReference>
<dbReference type="KEGG" id="yen:YE2635"/>
<dbReference type="InterPro" id="IPR052159">
    <property type="entry name" value="Competence_DNA_uptake"/>
</dbReference>
<dbReference type="HOGENOM" id="CLU_052638_0_0_6"/>
<dbReference type="AlphaFoldDB" id="A1JTH3"/>
<dbReference type="Proteomes" id="UP000000642">
    <property type="component" value="Chromosome"/>
</dbReference>
<proteinExistence type="predicted"/>
<sequence length="379" mass="43218">MNVYLNDAGNGDCIIVETPNTVIMIDGGTASSYKLWNCNLERLSEIDALFVTHIDNDHVNGLICMFEKRRHPVIKEVFFNGIEQLTNSKLIEESISHEESSTLDKMISNFSDVDEGGVDIGFSEGTSLSYILKTLNYNINERFNGEVLTTATVLNEFSIGDITFEIIGPTVKNIERINNSWLEVLSEYDLKMKWLHKKHSVAFEKYIESLKNEIGYSNICEEMDDSIEVLADREFADDNSLNNMSSISFLATSDGKKILFLGDSDTKTILEWMDRKGYETLEVDAVKLPHHGSKHNYNKSLLERVLCKKYLISTNGKKHSHPDIETLARIVKYSKIQPVDIYINHSVEHINNAFKENFSSYSSESNIFSIQKRFLYENG</sequence>
<dbReference type="EMBL" id="AM286415">
    <property type="protein sequence ID" value="CAL12669.1"/>
    <property type="molecule type" value="Genomic_DNA"/>
</dbReference>
<dbReference type="SUPFAM" id="SSF56281">
    <property type="entry name" value="Metallo-hydrolase/oxidoreductase"/>
    <property type="match status" value="1"/>
</dbReference>
<organism evidence="1">
    <name type="scientific">Yersinia enterocolitica serotype O:8 / biotype 1B (strain NCTC 13174 / 8081)</name>
    <dbReference type="NCBI Taxonomy" id="393305"/>
    <lineage>
        <taxon>Bacteria</taxon>
        <taxon>Pseudomonadati</taxon>
        <taxon>Pseudomonadota</taxon>
        <taxon>Gammaproteobacteria</taxon>
        <taxon>Enterobacterales</taxon>
        <taxon>Yersiniaceae</taxon>
        <taxon>Yersinia</taxon>
    </lineage>
</organism>
<gene>
    <name evidence="1" type="ordered locus">YE2635</name>
</gene>
<dbReference type="PANTHER" id="PTHR30619">
    <property type="entry name" value="DNA INTERNALIZATION/COMPETENCE PROTEIN COMEC/REC2"/>
    <property type="match status" value="1"/>
</dbReference>
<dbReference type="OrthoDB" id="418728at2"/>